<keyword evidence="3" id="KW-1185">Reference proteome</keyword>
<feature type="compositionally biased region" description="Polar residues" evidence="1">
    <location>
        <begin position="272"/>
        <end position="283"/>
    </location>
</feature>
<feature type="compositionally biased region" description="Basic and acidic residues" evidence="1">
    <location>
        <begin position="190"/>
        <end position="207"/>
    </location>
</feature>
<accession>A0A1Y5Y0H3</accession>
<feature type="region of interest" description="Disordered" evidence="1">
    <location>
        <begin position="184"/>
        <end position="293"/>
    </location>
</feature>
<dbReference type="SUPFAM" id="SSF53067">
    <property type="entry name" value="Actin-like ATPase domain"/>
    <property type="match status" value="1"/>
</dbReference>
<dbReference type="InterPro" id="IPR043129">
    <property type="entry name" value="ATPase_NBD"/>
</dbReference>
<dbReference type="GO" id="GO:0009254">
    <property type="term" value="P:peptidoglycan turnover"/>
    <property type="evidence" value="ECO:0007669"/>
    <property type="project" value="InterPro"/>
</dbReference>
<protein>
    <submittedName>
        <fullName evidence="2">Uncharacterized protein family (UPF0075)</fullName>
    </submittedName>
</protein>
<dbReference type="Gene3D" id="3.30.420.40">
    <property type="match status" value="2"/>
</dbReference>
<reference evidence="2 3" key="1">
    <citation type="submission" date="2017-04" db="EMBL/GenBank/DDBJ databases">
        <authorList>
            <person name="Afonso C.L."/>
            <person name="Miller P.J."/>
            <person name="Scott M.A."/>
            <person name="Spackman E."/>
            <person name="Goraichik I."/>
            <person name="Dimitrov K.M."/>
            <person name="Suarez D.L."/>
            <person name="Swayne D.E."/>
        </authorList>
    </citation>
    <scope>NUCLEOTIDE SEQUENCE [LARGE SCALE GENOMIC DNA]</scope>
    <source>
        <strain evidence="2 3">DSM 43828</strain>
    </source>
</reference>
<dbReference type="GO" id="GO:0016773">
    <property type="term" value="F:phosphotransferase activity, alcohol group as acceptor"/>
    <property type="evidence" value="ECO:0007669"/>
    <property type="project" value="InterPro"/>
</dbReference>
<dbReference type="GO" id="GO:0006040">
    <property type="term" value="P:amino sugar metabolic process"/>
    <property type="evidence" value="ECO:0007669"/>
    <property type="project" value="InterPro"/>
</dbReference>
<feature type="compositionally biased region" description="Polar residues" evidence="1">
    <location>
        <begin position="224"/>
        <end position="239"/>
    </location>
</feature>
<evidence type="ECO:0000313" key="2">
    <source>
        <dbReference type="EMBL" id="SMD21125.1"/>
    </source>
</evidence>
<dbReference type="Proteomes" id="UP000192674">
    <property type="component" value="Unassembled WGS sequence"/>
</dbReference>
<evidence type="ECO:0000313" key="3">
    <source>
        <dbReference type="Proteomes" id="UP000192674"/>
    </source>
</evidence>
<dbReference type="GO" id="GO:0005524">
    <property type="term" value="F:ATP binding"/>
    <property type="evidence" value="ECO:0007669"/>
    <property type="project" value="InterPro"/>
</dbReference>
<dbReference type="Pfam" id="PF03702">
    <property type="entry name" value="AnmK"/>
    <property type="match status" value="2"/>
</dbReference>
<name>A0A1Y5Y0H3_KIBAR</name>
<sequence>MEVCRVLGLISGTSVDAIDAALAELRLTGDVIELAPGGHTEVGYPPDLRDELLAAGSCNPEQMCRLDTRIGQSFANAAATAIRELGQADVIASLGQTVYHWVEDGICRGTLQLGQPAWIAEKTGLPVISDLRARDVAAGGHGAPLAGLFDRLWLQDDVALNIGGIANITLPSDNFDRVGTFPGTRALSDGSERARGHMRNADERARAGYDSGARNQATDDDGSRNQATDNSGGRNQATGDTDPRNRAAFDTGPHNQATDNSDLHNRAMGNTGPHNQATGNTGPRNRAAFDTGPGNALLDAAAEMLTGQRFDKGGALALAGTVRKDLLDLLLEDPYYRLPAPKSTGKEHFNIGYLKAALAQVPEVTGPDLMATLVELTAVTIADACAGHRVVASGGGVRNPALMAALARHLDIVTSDALGIPSDAKEAYLTALLGFLTWHGIAADPRTGADGPRLLGSITPGRDPLRMPAPATTTVRQLRVVATLGGSLARS</sequence>
<organism evidence="2 3">
    <name type="scientific">Kibdelosporangium aridum</name>
    <dbReference type="NCBI Taxonomy" id="2030"/>
    <lineage>
        <taxon>Bacteria</taxon>
        <taxon>Bacillati</taxon>
        <taxon>Actinomycetota</taxon>
        <taxon>Actinomycetes</taxon>
        <taxon>Pseudonocardiales</taxon>
        <taxon>Pseudonocardiaceae</taxon>
        <taxon>Kibdelosporangium</taxon>
    </lineage>
</organism>
<dbReference type="InterPro" id="IPR005338">
    <property type="entry name" value="Anhydro_N_Ac-Mur_kinase"/>
</dbReference>
<dbReference type="PANTHER" id="PTHR30605:SF0">
    <property type="entry name" value="ANHYDRO-N-ACETYLMURAMIC ACID KINASE"/>
    <property type="match status" value="1"/>
</dbReference>
<gene>
    <name evidence="2" type="ORF">SAMN05661093_06748</name>
</gene>
<proteinExistence type="predicted"/>
<dbReference type="AlphaFoldDB" id="A0A1Y5Y0H3"/>
<dbReference type="PANTHER" id="PTHR30605">
    <property type="entry name" value="ANHYDRO-N-ACETYLMURAMIC ACID KINASE"/>
    <property type="match status" value="1"/>
</dbReference>
<evidence type="ECO:0000256" key="1">
    <source>
        <dbReference type="SAM" id="MobiDB-lite"/>
    </source>
</evidence>
<dbReference type="EMBL" id="FWXV01000006">
    <property type="protein sequence ID" value="SMD21125.1"/>
    <property type="molecule type" value="Genomic_DNA"/>
</dbReference>